<evidence type="ECO:0000259" key="9">
    <source>
        <dbReference type="Pfam" id="PF16916"/>
    </source>
</evidence>
<dbReference type="InterPro" id="IPR058533">
    <property type="entry name" value="Cation_efflux_TM"/>
</dbReference>
<dbReference type="RefSeq" id="WP_379237731.1">
    <property type="nucleotide sequence ID" value="NZ_JBHSTE010000007.1"/>
</dbReference>
<dbReference type="SUPFAM" id="SSF160240">
    <property type="entry name" value="Cation efflux protein cytoplasmic domain-like"/>
    <property type="match status" value="1"/>
</dbReference>
<evidence type="ECO:0000256" key="5">
    <source>
        <dbReference type="ARBA" id="ARBA00022989"/>
    </source>
</evidence>
<dbReference type="InterPro" id="IPR027469">
    <property type="entry name" value="Cation_efflux_TMD_sf"/>
</dbReference>
<feature type="transmembrane region" description="Helical" evidence="7">
    <location>
        <begin position="167"/>
        <end position="187"/>
    </location>
</feature>
<dbReference type="Pfam" id="PF01545">
    <property type="entry name" value="Cation_efflux"/>
    <property type="match status" value="1"/>
</dbReference>
<dbReference type="Proteomes" id="UP001596233">
    <property type="component" value="Unassembled WGS sequence"/>
</dbReference>
<evidence type="ECO:0000256" key="6">
    <source>
        <dbReference type="ARBA" id="ARBA00023136"/>
    </source>
</evidence>
<keyword evidence="6 7" id="KW-0472">Membrane</keyword>
<keyword evidence="11" id="KW-1185">Reference proteome</keyword>
<sequence length="305" mass="33121">MKHERVKEVVELTQYEDIKKGEKGAWLSIAAYLVLSSIKLWIGYTFISGALVADGYNNLTDIIASVAVLIGLKISQKPPDVDHPYGHFRAETIAALVASFIMAAVGLQVIIEAGRTMIAGNIETPGMITAWVALAAAAVMLVVYTYNSRLAKKINNAALHAAAKDNLSDALVSIGAAIGIFGAQLNMPWLDPVAAFIVGIIICKTAWDIFVSCTHALTDGIDEKVLKKLRITVANTKGVREISDLKARVHGNNVLVEVIVQVDPELTLIEGHSICDEIERRLSKKHNILNVNVHVEPQDMKNNNI</sequence>
<dbReference type="SUPFAM" id="SSF161111">
    <property type="entry name" value="Cation efflux protein transmembrane domain-like"/>
    <property type="match status" value="1"/>
</dbReference>
<gene>
    <name evidence="10" type="ORF">ACFP56_19515</name>
</gene>
<keyword evidence="3" id="KW-0813">Transport</keyword>
<dbReference type="Gene3D" id="3.30.70.1350">
    <property type="entry name" value="Cation efflux protein, cytoplasmic domain"/>
    <property type="match status" value="1"/>
</dbReference>
<evidence type="ECO:0000256" key="1">
    <source>
        <dbReference type="ARBA" id="ARBA00004141"/>
    </source>
</evidence>
<evidence type="ECO:0000256" key="3">
    <source>
        <dbReference type="ARBA" id="ARBA00022448"/>
    </source>
</evidence>
<evidence type="ECO:0000259" key="8">
    <source>
        <dbReference type="Pfam" id="PF01545"/>
    </source>
</evidence>
<protein>
    <submittedName>
        <fullName evidence="10">Cation diffusion facilitator family transporter</fullName>
    </submittedName>
</protein>
<evidence type="ECO:0000256" key="7">
    <source>
        <dbReference type="SAM" id="Phobius"/>
    </source>
</evidence>
<comment type="similarity">
    <text evidence="2">Belongs to the cation diffusion facilitator (CDF) transporter (TC 2.A.4) family.</text>
</comment>
<reference evidence="11" key="1">
    <citation type="journal article" date="2019" name="Int. J. Syst. Evol. Microbiol.">
        <title>The Global Catalogue of Microorganisms (GCM) 10K type strain sequencing project: providing services to taxonomists for standard genome sequencing and annotation.</title>
        <authorList>
            <consortium name="The Broad Institute Genomics Platform"/>
            <consortium name="The Broad Institute Genome Sequencing Center for Infectious Disease"/>
            <person name="Wu L."/>
            <person name="Ma J."/>
        </authorList>
    </citation>
    <scope>NUCLEOTIDE SEQUENCE [LARGE SCALE GENOMIC DNA]</scope>
    <source>
        <strain evidence="11">PCU 280</strain>
    </source>
</reference>
<feature type="transmembrane region" description="Helical" evidence="7">
    <location>
        <begin position="93"/>
        <end position="111"/>
    </location>
</feature>
<evidence type="ECO:0000256" key="2">
    <source>
        <dbReference type="ARBA" id="ARBA00008114"/>
    </source>
</evidence>
<evidence type="ECO:0000313" key="11">
    <source>
        <dbReference type="Proteomes" id="UP001596233"/>
    </source>
</evidence>
<feature type="transmembrane region" description="Helical" evidence="7">
    <location>
        <begin position="126"/>
        <end position="146"/>
    </location>
</feature>
<dbReference type="InterPro" id="IPR002524">
    <property type="entry name" value="Cation_efflux"/>
</dbReference>
<feature type="domain" description="Cation efflux protein cytoplasmic" evidence="9">
    <location>
        <begin position="222"/>
        <end position="297"/>
    </location>
</feature>
<comment type="subcellular location">
    <subcellularLocation>
        <location evidence="1">Membrane</location>
        <topology evidence="1">Multi-pass membrane protein</topology>
    </subcellularLocation>
</comment>
<dbReference type="Gene3D" id="1.20.1510.10">
    <property type="entry name" value="Cation efflux protein transmembrane domain"/>
    <property type="match status" value="1"/>
</dbReference>
<name>A0ABW1VB12_9BACL</name>
<feature type="domain" description="Cation efflux protein transmembrane" evidence="8">
    <location>
        <begin position="26"/>
        <end position="217"/>
    </location>
</feature>
<feature type="transmembrane region" description="Helical" evidence="7">
    <location>
        <begin position="56"/>
        <end position="72"/>
    </location>
</feature>
<dbReference type="PANTHER" id="PTHR43840:SF50">
    <property type="entry name" value="MANGANESE EFFLUX SYSTEM PROTEIN MNES"/>
    <property type="match status" value="1"/>
</dbReference>
<keyword evidence="4 7" id="KW-0812">Transmembrane</keyword>
<dbReference type="InterPro" id="IPR036837">
    <property type="entry name" value="Cation_efflux_CTD_sf"/>
</dbReference>
<dbReference type="PANTHER" id="PTHR43840">
    <property type="entry name" value="MITOCHONDRIAL METAL TRANSPORTER 1-RELATED"/>
    <property type="match status" value="1"/>
</dbReference>
<feature type="transmembrane region" description="Helical" evidence="7">
    <location>
        <begin position="193"/>
        <end position="218"/>
    </location>
</feature>
<feature type="transmembrane region" description="Helical" evidence="7">
    <location>
        <begin position="24"/>
        <end position="44"/>
    </location>
</feature>
<dbReference type="Pfam" id="PF16916">
    <property type="entry name" value="ZT_dimer"/>
    <property type="match status" value="1"/>
</dbReference>
<proteinExistence type="inferred from homology"/>
<accession>A0ABW1VB12</accession>
<dbReference type="EMBL" id="JBHSTE010000007">
    <property type="protein sequence ID" value="MFC6334823.1"/>
    <property type="molecule type" value="Genomic_DNA"/>
</dbReference>
<evidence type="ECO:0000313" key="10">
    <source>
        <dbReference type="EMBL" id="MFC6334823.1"/>
    </source>
</evidence>
<dbReference type="NCBIfam" id="TIGR01297">
    <property type="entry name" value="CDF"/>
    <property type="match status" value="1"/>
</dbReference>
<dbReference type="InterPro" id="IPR050291">
    <property type="entry name" value="CDF_Transporter"/>
</dbReference>
<evidence type="ECO:0000256" key="4">
    <source>
        <dbReference type="ARBA" id="ARBA00022692"/>
    </source>
</evidence>
<comment type="caution">
    <text evidence="10">The sequence shown here is derived from an EMBL/GenBank/DDBJ whole genome shotgun (WGS) entry which is preliminary data.</text>
</comment>
<organism evidence="10 11">
    <name type="scientific">Paenibacillus septentrionalis</name>
    <dbReference type="NCBI Taxonomy" id="429342"/>
    <lineage>
        <taxon>Bacteria</taxon>
        <taxon>Bacillati</taxon>
        <taxon>Bacillota</taxon>
        <taxon>Bacilli</taxon>
        <taxon>Bacillales</taxon>
        <taxon>Paenibacillaceae</taxon>
        <taxon>Paenibacillus</taxon>
    </lineage>
</organism>
<dbReference type="InterPro" id="IPR027470">
    <property type="entry name" value="Cation_efflux_CTD"/>
</dbReference>
<keyword evidence="5 7" id="KW-1133">Transmembrane helix</keyword>